<dbReference type="Gene3D" id="3.40.50.720">
    <property type="entry name" value="NAD(P)-binding Rossmann-like Domain"/>
    <property type="match status" value="1"/>
</dbReference>
<feature type="domain" description="Alcohol dehydrogenase-like C-terminal" evidence="3">
    <location>
        <begin position="38"/>
        <end position="102"/>
    </location>
</feature>
<dbReference type="EMBL" id="PKPP01000108">
    <property type="protein sequence ID" value="PWA97692.1"/>
    <property type="molecule type" value="Genomic_DNA"/>
</dbReference>
<sequence length="102" mass="10946">MKSYCVNCLFVNNLQVHSGPSFKVERGRTILEHAAASGTGSLLCQWENVLGGIVIGTASTKEKAAQAKEYGCHHVSVNNANHRTKVELTKITSGKGVDAVYD</sequence>
<evidence type="ECO:0000259" key="3">
    <source>
        <dbReference type="Pfam" id="PF00107"/>
    </source>
</evidence>
<comment type="caution">
    <text evidence="4">The sequence shown here is derived from an EMBL/GenBank/DDBJ whole genome shotgun (WGS) entry which is preliminary data.</text>
</comment>
<evidence type="ECO:0000256" key="1">
    <source>
        <dbReference type="ARBA" id="ARBA00022857"/>
    </source>
</evidence>
<organism evidence="4 5">
    <name type="scientific">Artemisia annua</name>
    <name type="common">Sweet wormwood</name>
    <dbReference type="NCBI Taxonomy" id="35608"/>
    <lineage>
        <taxon>Eukaryota</taxon>
        <taxon>Viridiplantae</taxon>
        <taxon>Streptophyta</taxon>
        <taxon>Embryophyta</taxon>
        <taxon>Tracheophyta</taxon>
        <taxon>Spermatophyta</taxon>
        <taxon>Magnoliopsida</taxon>
        <taxon>eudicotyledons</taxon>
        <taxon>Gunneridae</taxon>
        <taxon>Pentapetalae</taxon>
        <taxon>asterids</taxon>
        <taxon>campanulids</taxon>
        <taxon>Asterales</taxon>
        <taxon>Asteraceae</taxon>
        <taxon>Asteroideae</taxon>
        <taxon>Anthemideae</taxon>
        <taxon>Artemisiinae</taxon>
        <taxon>Artemisia</taxon>
    </lineage>
</organism>
<dbReference type="AlphaFoldDB" id="A0A2U1QI83"/>
<evidence type="ECO:0000313" key="5">
    <source>
        <dbReference type="Proteomes" id="UP000245207"/>
    </source>
</evidence>
<keyword evidence="1" id="KW-0521">NADP</keyword>
<protein>
    <recommendedName>
        <fullName evidence="3">Alcohol dehydrogenase-like C-terminal domain-containing protein</fullName>
    </recommendedName>
</protein>
<reference evidence="4 5" key="1">
    <citation type="journal article" date="2018" name="Mol. Plant">
        <title>The genome of Artemisia annua provides insight into the evolution of Asteraceae family and artemisinin biosynthesis.</title>
        <authorList>
            <person name="Shen Q."/>
            <person name="Zhang L."/>
            <person name="Liao Z."/>
            <person name="Wang S."/>
            <person name="Yan T."/>
            <person name="Shi P."/>
            <person name="Liu M."/>
            <person name="Fu X."/>
            <person name="Pan Q."/>
            <person name="Wang Y."/>
            <person name="Lv Z."/>
            <person name="Lu X."/>
            <person name="Zhang F."/>
            <person name="Jiang W."/>
            <person name="Ma Y."/>
            <person name="Chen M."/>
            <person name="Hao X."/>
            <person name="Li L."/>
            <person name="Tang Y."/>
            <person name="Lv G."/>
            <person name="Zhou Y."/>
            <person name="Sun X."/>
            <person name="Brodelius P.E."/>
            <person name="Rose J.K.C."/>
            <person name="Tang K."/>
        </authorList>
    </citation>
    <scope>NUCLEOTIDE SEQUENCE [LARGE SCALE GENOMIC DNA]</scope>
    <source>
        <strain evidence="5">cv. Huhao1</strain>
        <tissue evidence="4">Leaf</tissue>
    </source>
</reference>
<keyword evidence="5" id="KW-1185">Reference proteome</keyword>
<dbReference type="GO" id="GO:0005829">
    <property type="term" value="C:cytosol"/>
    <property type="evidence" value="ECO:0007669"/>
    <property type="project" value="TreeGrafter"/>
</dbReference>
<dbReference type="InterPro" id="IPR013149">
    <property type="entry name" value="ADH-like_C"/>
</dbReference>
<dbReference type="GO" id="GO:0003960">
    <property type="term" value="F:quinone reductase (NADPH) activity"/>
    <property type="evidence" value="ECO:0007669"/>
    <property type="project" value="TreeGrafter"/>
</dbReference>
<keyword evidence="2" id="KW-0560">Oxidoreductase</keyword>
<dbReference type="GO" id="GO:0035925">
    <property type="term" value="F:mRNA 3'-UTR AU-rich region binding"/>
    <property type="evidence" value="ECO:0007669"/>
    <property type="project" value="TreeGrafter"/>
</dbReference>
<evidence type="ECO:0000313" key="4">
    <source>
        <dbReference type="EMBL" id="PWA97692.1"/>
    </source>
</evidence>
<dbReference type="GO" id="GO:0070402">
    <property type="term" value="F:NADPH binding"/>
    <property type="evidence" value="ECO:0007669"/>
    <property type="project" value="TreeGrafter"/>
</dbReference>
<dbReference type="Proteomes" id="UP000245207">
    <property type="component" value="Unassembled WGS sequence"/>
</dbReference>
<name>A0A2U1QI83_ARTAN</name>
<dbReference type="InterPro" id="IPR036291">
    <property type="entry name" value="NAD(P)-bd_dom_sf"/>
</dbReference>
<dbReference type="PANTHER" id="PTHR48106">
    <property type="entry name" value="QUINONE OXIDOREDUCTASE PIG3-RELATED"/>
    <property type="match status" value="1"/>
</dbReference>
<accession>A0A2U1QI83</accession>
<gene>
    <name evidence="4" type="ORF">CTI12_AA022590</name>
</gene>
<dbReference type="OrthoDB" id="3509362at2759"/>
<dbReference type="Pfam" id="PF00107">
    <property type="entry name" value="ADH_zinc_N"/>
    <property type="match status" value="1"/>
</dbReference>
<proteinExistence type="predicted"/>
<evidence type="ECO:0000256" key="2">
    <source>
        <dbReference type="ARBA" id="ARBA00023002"/>
    </source>
</evidence>
<dbReference type="SUPFAM" id="SSF51735">
    <property type="entry name" value="NAD(P)-binding Rossmann-fold domains"/>
    <property type="match status" value="1"/>
</dbReference>
<dbReference type="PANTHER" id="PTHR48106:SF13">
    <property type="entry name" value="QUINONE OXIDOREDUCTASE-RELATED"/>
    <property type="match status" value="1"/>
</dbReference>
<dbReference type="STRING" id="35608.A0A2U1QI83"/>